<dbReference type="EMBL" id="JASJQH010000028">
    <property type="protein sequence ID" value="KAK9768216.1"/>
    <property type="molecule type" value="Genomic_DNA"/>
</dbReference>
<evidence type="ECO:0000259" key="10">
    <source>
        <dbReference type="PROSITE" id="PS51144"/>
    </source>
</evidence>
<dbReference type="PROSITE" id="PS51144">
    <property type="entry name" value="ALPHA_CA_2"/>
    <property type="match status" value="1"/>
</dbReference>
<keyword evidence="6 9" id="KW-0862">Zinc</keyword>
<feature type="domain" description="Alpha-carbonic anhydrase" evidence="10">
    <location>
        <begin position="28"/>
        <end position="252"/>
    </location>
</feature>
<evidence type="ECO:0000313" key="12">
    <source>
        <dbReference type="Proteomes" id="UP001479436"/>
    </source>
</evidence>
<dbReference type="SUPFAM" id="SSF51069">
    <property type="entry name" value="Carbonic anhydrase"/>
    <property type="match status" value="1"/>
</dbReference>
<sequence>MLFKLSAFTLLSLQLVFSINAESDSNHAHWGYEGTDGPAKWGLLDPAYATCSTGKYQSPIDLTRTSAEIITNESLRINWPNLRTHGLNITNNGHSLQVNLPSHTNLTMVRDGVAYRLGQFHIHTPSEHHIFGKYFDMEIHFVMSNPQLNKNHVVGVVFEATSKNNKFISQLSNNRNIPTVAGQSVVIGSLDFQSLFNEIGNVDEYWAYEGSLTTPPCTEGVRWAVSRNVAQLSWRQLDTLRQVIKFNARFVQ</sequence>
<reference evidence="11 12" key="1">
    <citation type="submission" date="2023-04" db="EMBL/GenBank/DDBJ databases">
        <title>Genome of Basidiobolus ranarum AG-B5.</title>
        <authorList>
            <person name="Stajich J.E."/>
            <person name="Carter-House D."/>
            <person name="Gryganskyi A."/>
        </authorList>
    </citation>
    <scope>NUCLEOTIDE SEQUENCE [LARGE SCALE GENOMIC DNA]</scope>
    <source>
        <strain evidence="11 12">AG-B5</strain>
    </source>
</reference>
<dbReference type="Gene3D" id="3.10.200.10">
    <property type="entry name" value="Alpha carbonic anhydrase"/>
    <property type="match status" value="1"/>
</dbReference>
<protein>
    <recommendedName>
        <fullName evidence="4 9">Carbonic anhydrase</fullName>
        <ecNumber evidence="4 9">4.2.1.1</ecNumber>
    </recommendedName>
</protein>
<evidence type="ECO:0000256" key="2">
    <source>
        <dbReference type="ARBA" id="ARBA00002904"/>
    </source>
</evidence>
<dbReference type="PANTHER" id="PTHR18952">
    <property type="entry name" value="CARBONIC ANHYDRASE"/>
    <property type="match status" value="1"/>
</dbReference>
<evidence type="ECO:0000256" key="4">
    <source>
        <dbReference type="ARBA" id="ARBA00012925"/>
    </source>
</evidence>
<evidence type="ECO:0000256" key="8">
    <source>
        <dbReference type="ARBA" id="ARBA00048348"/>
    </source>
</evidence>
<dbReference type="SMART" id="SM01057">
    <property type="entry name" value="Carb_anhydrase"/>
    <property type="match status" value="1"/>
</dbReference>
<feature type="signal peptide" evidence="9">
    <location>
        <begin position="1"/>
        <end position="21"/>
    </location>
</feature>
<dbReference type="InterPro" id="IPR018338">
    <property type="entry name" value="Carbonic_anhydrase_a-class_CS"/>
</dbReference>
<keyword evidence="5 9" id="KW-0479">Metal-binding</keyword>
<evidence type="ECO:0000313" key="11">
    <source>
        <dbReference type="EMBL" id="KAK9768216.1"/>
    </source>
</evidence>
<evidence type="ECO:0000256" key="7">
    <source>
        <dbReference type="ARBA" id="ARBA00023239"/>
    </source>
</evidence>
<dbReference type="InterPro" id="IPR041891">
    <property type="entry name" value="Alpha_CA_prokaryot-like"/>
</dbReference>
<evidence type="ECO:0000256" key="6">
    <source>
        <dbReference type="ARBA" id="ARBA00022833"/>
    </source>
</evidence>
<keyword evidence="12" id="KW-1185">Reference proteome</keyword>
<comment type="cofactor">
    <cofactor evidence="1 9">
        <name>Zn(2+)</name>
        <dbReference type="ChEBI" id="CHEBI:29105"/>
    </cofactor>
</comment>
<comment type="catalytic activity">
    <reaction evidence="8 9">
        <text>hydrogencarbonate + H(+) = CO2 + H2O</text>
        <dbReference type="Rhea" id="RHEA:10748"/>
        <dbReference type="ChEBI" id="CHEBI:15377"/>
        <dbReference type="ChEBI" id="CHEBI:15378"/>
        <dbReference type="ChEBI" id="CHEBI:16526"/>
        <dbReference type="ChEBI" id="CHEBI:17544"/>
        <dbReference type="EC" id="4.2.1.1"/>
    </reaction>
</comment>
<evidence type="ECO:0000256" key="1">
    <source>
        <dbReference type="ARBA" id="ARBA00001947"/>
    </source>
</evidence>
<feature type="chain" id="PRO_5044968516" description="Carbonic anhydrase" evidence="9">
    <location>
        <begin position="22"/>
        <end position="252"/>
    </location>
</feature>
<gene>
    <name evidence="11" type="ORF">K7432_001293</name>
</gene>
<dbReference type="InterPro" id="IPR023561">
    <property type="entry name" value="Carbonic_anhydrase_a-class"/>
</dbReference>
<dbReference type="CDD" id="cd03124">
    <property type="entry name" value="alpha_CA_prokaryotic_like"/>
    <property type="match status" value="1"/>
</dbReference>
<proteinExistence type="inferred from homology"/>
<organism evidence="11 12">
    <name type="scientific">Basidiobolus ranarum</name>
    <dbReference type="NCBI Taxonomy" id="34480"/>
    <lineage>
        <taxon>Eukaryota</taxon>
        <taxon>Fungi</taxon>
        <taxon>Fungi incertae sedis</taxon>
        <taxon>Zoopagomycota</taxon>
        <taxon>Entomophthoromycotina</taxon>
        <taxon>Basidiobolomycetes</taxon>
        <taxon>Basidiobolales</taxon>
        <taxon>Basidiobolaceae</taxon>
        <taxon>Basidiobolus</taxon>
    </lineage>
</organism>
<dbReference type="EC" id="4.2.1.1" evidence="4 9"/>
<evidence type="ECO:0000256" key="3">
    <source>
        <dbReference type="ARBA" id="ARBA00010718"/>
    </source>
</evidence>
<keyword evidence="7 9" id="KW-0456">Lyase</keyword>
<evidence type="ECO:0000256" key="5">
    <source>
        <dbReference type="ARBA" id="ARBA00022723"/>
    </source>
</evidence>
<dbReference type="Proteomes" id="UP001479436">
    <property type="component" value="Unassembled WGS sequence"/>
</dbReference>
<comment type="similarity">
    <text evidence="3 9">Belongs to the alpha-carbonic anhydrase family.</text>
</comment>
<dbReference type="InterPro" id="IPR001148">
    <property type="entry name" value="CA_dom"/>
</dbReference>
<dbReference type="PANTHER" id="PTHR18952:SF265">
    <property type="entry name" value="CARBONIC ANHYDRASE"/>
    <property type="match status" value="1"/>
</dbReference>
<evidence type="ECO:0000256" key="9">
    <source>
        <dbReference type="RuleBase" id="RU367011"/>
    </source>
</evidence>
<accession>A0ABR2X399</accession>
<keyword evidence="9" id="KW-0732">Signal</keyword>
<dbReference type="PROSITE" id="PS00162">
    <property type="entry name" value="ALPHA_CA_1"/>
    <property type="match status" value="1"/>
</dbReference>
<dbReference type="Pfam" id="PF00194">
    <property type="entry name" value="Carb_anhydrase"/>
    <property type="match status" value="1"/>
</dbReference>
<name>A0ABR2X399_9FUNG</name>
<comment type="caution">
    <text evidence="11">The sequence shown here is derived from an EMBL/GenBank/DDBJ whole genome shotgun (WGS) entry which is preliminary data.</text>
</comment>
<dbReference type="InterPro" id="IPR036398">
    <property type="entry name" value="CA_dom_sf"/>
</dbReference>
<comment type="function">
    <text evidence="2 9">Reversible hydration of carbon dioxide.</text>
</comment>